<keyword evidence="3" id="KW-1185">Reference proteome</keyword>
<feature type="domain" description="RES" evidence="1">
    <location>
        <begin position="7"/>
        <end position="167"/>
    </location>
</feature>
<dbReference type="EMBL" id="JAIVFP010000002">
    <property type="protein sequence ID" value="MCI4684972.1"/>
    <property type="molecule type" value="Genomic_DNA"/>
</dbReference>
<evidence type="ECO:0000259" key="1">
    <source>
        <dbReference type="Pfam" id="PF08808"/>
    </source>
</evidence>
<dbReference type="InterPro" id="IPR014914">
    <property type="entry name" value="RES_dom"/>
</dbReference>
<proteinExistence type="predicted"/>
<comment type="caution">
    <text evidence="2">The sequence shown here is derived from an EMBL/GenBank/DDBJ whole genome shotgun (WGS) entry which is preliminary data.</text>
</comment>
<gene>
    <name evidence="2" type="ORF">K2U94_19730</name>
</gene>
<evidence type="ECO:0000313" key="2">
    <source>
        <dbReference type="EMBL" id="MCI4684972.1"/>
    </source>
</evidence>
<evidence type="ECO:0000313" key="3">
    <source>
        <dbReference type="Proteomes" id="UP001139104"/>
    </source>
</evidence>
<name>A0ABS9ZBL9_9HYPH</name>
<dbReference type="Proteomes" id="UP001139104">
    <property type="component" value="Unassembled WGS sequence"/>
</dbReference>
<organism evidence="2 3">
    <name type="scientific">Candidatus Rhodoblastus alkanivorans</name>
    <dbReference type="NCBI Taxonomy" id="2954117"/>
    <lineage>
        <taxon>Bacteria</taxon>
        <taxon>Pseudomonadati</taxon>
        <taxon>Pseudomonadota</taxon>
        <taxon>Alphaproteobacteria</taxon>
        <taxon>Hyphomicrobiales</taxon>
        <taxon>Rhodoblastaceae</taxon>
        <taxon>Rhodoblastus</taxon>
    </lineage>
</organism>
<dbReference type="RefSeq" id="WP_243068999.1">
    <property type="nucleotide sequence ID" value="NZ_JAIVFK010000051.1"/>
</dbReference>
<sequence length="172" mass="19325">MRFEQTCFRAHDPRWAFKPLSGDGAAIRGARFNPRGMPALYLGLDIMTAVKEANQGFAHKIDPCILCSYEVACDDIADLRTVECRAEHSVQMEDLACGWFALLAAGKEPPTWEIVRRLHSEGKAGILVPSFAPGATAEDHNLVLWRWDENPPHQVRVFDPSGRLPKDQLSWR</sequence>
<reference evidence="2" key="1">
    <citation type="journal article" date="2022" name="ISME J.">
        <title>Identification of active gaseous-alkane degraders at natural gas seeps.</title>
        <authorList>
            <person name="Farhan Ul Haque M."/>
            <person name="Hernandez M."/>
            <person name="Crombie A.T."/>
            <person name="Murrell J.C."/>
        </authorList>
    </citation>
    <scope>NUCLEOTIDE SEQUENCE</scope>
    <source>
        <strain evidence="2">PC2</strain>
    </source>
</reference>
<dbReference type="Pfam" id="PF08808">
    <property type="entry name" value="RES"/>
    <property type="match status" value="1"/>
</dbReference>
<protein>
    <submittedName>
        <fullName evidence="2">RES family NAD+ phosphorylase</fullName>
    </submittedName>
</protein>
<accession>A0ABS9ZBL9</accession>